<dbReference type="EMBL" id="JANLCK010000003">
    <property type="protein sequence ID" value="MCS5725742.1"/>
    <property type="molecule type" value="Genomic_DNA"/>
</dbReference>
<comment type="caution">
    <text evidence="1">The sequence shown here is derived from an EMBL/GenBank/DDBJ whole genome shotgun (WGS) entry which is preliminary data.</text>
</comment>
<dbReference type="RefSeq" id="WP_259526316.1">
    <property type="nucleotide sequence ID" value="NZ_JANLCK010000003.1"/>
</dbReference>
<accession>A0AA41XCN4</accession>
<reference evidence="1" key="1">
    <citation type="submission" date="2022-08" db="EMBL/GenBank/DDBJ databases">
        <authorList>
            <person name="Deng Y."/>
            <person name="Han X.-F."/>
            <person name="Zhang Y.-Q."/>
        </authorList>
    </citation>
    <scope>NUCLEOTIDE SEQUENCE</scope>
    <source>
        <strain evidence="1">CPCC 203407</strain>
    </source>
</reference>
<name>A0AA41XCN4_9MICO</name>
<evidence type="ECO:0000313" key="2">
    <source>
        <dbReference type="Proteomes" id="UP001165587"/>
    </source>
</evidence>
<gene>
    <name evidence="1" type="ORF">N1028_07510</name>
</gene>
<sequence length="83" mass="8811">MTEPTHEQLEASQHTERRTVGGELRYYLRDVGAHLKKLDQPFNPDGLEAWFTPDGKFHAQGLGPNPALAGVMGAAAGAAIAAG</sequence>
<keyword evidence="2" id="KW-1185">Reference proteome</keyword>
<dbReference type="AlphaFoldDB" id="A0AA41XCN4"/>
<protein>
    <submittedName>
        <fullName evidence="1">Uncharacterized protein</fullName>
    </submittedName>
</protein>
<dbReference type="Proteomes" id="UP001165587">
    <property type="component" value="Unassembled WGS sequence"/>
</dbReference>
<evidence type="ECO:0000313" key="1">
    <source>
        <dbReference type="EMBL" id="MCS5725742.1"/>
    </source>
</evidence>
<proteinExistence type="predicted"/>
<organism evidence="1 2">
    <name type="scientific">Herbiconiux oxytropis</name>
    <dbReference type="NCBI Taxonomy" id="2970915"/>
    <lineage>
        <taxon>Bacteria</taxon>
        <taxon>Bacillati</taxon>
        <taxon>Actinomycetota</taxon>
        <taxon>Actinomycetes</taxon>
        <taxon>Micrococcales</taxon>
        <taxon>Microbacteriaceae</taxon>
        <taxon>Herbiconiux</taxon>
    </lineage>
</organism>